<reference evidence="1 2" key="1">
    <citation type="submission" date="2022-01" db="EMBL/GenBank/DDBJ databases">
        <title>VMRC isolate genome collection.</title>
        <authorList>
            <person name="France M."/>
            <person name="Rutt L."/>
            <person name="Humphrys M."/>
            <person name="Ravel J."/>
        </authorList>
    </citation>
    <scope>NUCLEOTIDE SEQUENCE [LARGE SCALE GENOMIC DNA]</scope>
    <source>
        <strain evidence="1 2">C0030B4</strain>
    </source>
</reference>
<proteinExistence type="predicted"/>
<evidence type="ECO:0000313" key="1">
    <source>
        <dbReference type="EMBL" id="MCZ3781527.1"/>
    </source>
</evidence>
<dbReference type="Proteomes" id="UP001527392">
    <property type="component" value="Unassembled WGS sequence"/>
</dbReference>
<protein>
    <recommendedName>
        <fullName evidence="3">DUF961 domain-containing protein</fullName>
    </recommendedName>
</protein>
<sequence>MSFNIVTLTNDGITSAFSKMDFALLKARPLADDNGEVRAYRATLVITTDRSTYTRSNGERVEGANTGEVFQVTINSNKVPEIKAMVMGIKLVKPQVHAVYATSSQDSTFATINVSISAEDIILPEFNKGGRNNG</sequence>
<evidence type="ECO:0008006" key="3">
    <source>
        <dbReference type="Google" id="ProtNLM"/>
    </source>
</evidence>
<accession>A0ABT4K785</accession>
<comment type="caution">
    <text evidence="1">The sequence shown here is derived from an EMBL/GenBank/DDBJ whole genome shotgun (WGS) entry which is preliminary data.</text>
</comment>
<evidence type="ECO:0000313" key="2">
    <source>
        <dbReference type="Proteomes" id="UP001527392"/>
    </source>
</evidence>
<dbReference type="RefSeq" id="WP_124031586.1">
    <property type="nucleotide sequence ID" value="NZ_CAKMAX010000025.1"/>
</dbReference>
<organism evidence="1 2">
    <name type="scientific">Limosilactobacillus vaginalis</name>
    <dbReference type="NCBI Taxonomy" id="1633"/>
    <lineage>
        <taxon>Bacteria</taxon>
        <taxon>Bacillati</taxon>
        <taxon>Bacillota</taxon>
        <taxon>Bacilli</taxon>
        <taxon>Lactobacillales</taxon>
        <taxon>Lactobacillaceae</taxon>
        <taxon>Limosilactobacillus</taxon>
    </lineage>
</organism>
<keyword evidence="2" id="KW-1185">Reference proteome</keyword>
<gene>
    <name evidence="1" type="ORF">L2504_05160</name>
</gene>
<name>A0ABT4K785_9LACO</name>
<dbReference type="EMBL" id="JAKHMS010000010">
    <property type="protein sequence ID" value="MCZ3781527.1"/>
    <property type="molecule type" value="Genomic_DNA"/>
</dbReference>